<keyword evidence="3" id="KW-1185">Reference proteome</keyword>
<dbReference type="InterPro" id="IPR001214">
    <property type="entry name" value="SET_dom"/>
</dbReference>
<dbReference type="Gene3D" id="2.170.270.10">
    <property type="entry name" value="SET domain"/>
    <property type="match status" value="1"/>
</dbReference>
<evidence type="ECO:0000313" key="3">
    <source>
        <dbReference type="Proteomes" id="UP001044222"/>
    </source>
</evidence>
<sequence>MLAVDDKRLFCERCQLYFSDSCPAHGPPHFIKDSAVLEGSHLSQGSIFGPYEGEGLLSRQACTKYSWAIKDKGFFFYVDGSDESKANWMRYVACASSETEQNLTVFQYHGRIYYRVSKETPAGWSCGCGSAGSTVPCWAFSWVTTCGLRLGRRRR</sequence>
<dbReference type="Pfam" id="PF21549">
    <property type="entry name" value="PRDM2_PR"/>
    <property type="match status" value="1"/>
</dbReference>
<evidence type="ECO:0000313" key="2">
    <source>
        <dbReference type="EMBL" id="KAG5849638.1"/>
    </source>
</evidence>
<dbReference type="InterPro" id="IPR046341">
    <property type="entry name" value="SET_dom_sf"/>
</dbReference>
<dbReference type="Proteomes" id="UP001044222">
    <property type="component" value="Unassembled WGS sequence"/>
</dbReference>
<name>A0A9D3MNM9_ANGAN</name>
<organism evidence="2 3">
    <name type="scientific">Anguilla anguilla</name>
    <name type="common">European freshwater eel</name>
    <name type="synonym">Muraena anguilla</name>
    <dbReference type="NCBI Taxonomy" id="7936"/>
    <lineage>
        <taxon>Eukaryota</taxon>
        <taxon>Metazoa</taxon>
        <taxon>Chordata</taxon>
        <taxon>Craniata</taxon>
        <taxon>Vertebrata</taxon>
        <taxon>Euteleostomi</taxon>
        <taxon>Actinopterygii</taxon>
        <taxon>Neopterygii</taxon>
        <taxon>Teleostei</taxon>
        <taxon>Anguilliformes</taxon>
        <taxon>Anguillidae</taxon>
        <taxon>Anguilla</taxon>
    </lineage>
</organism>
<proteinExistence type="predicted"/>
<dbReference type="AlphaFoldDB" id="A0A9D3MNM9"/>
<reference evidence="2" key="1">
    <citation type="submission" date="2021-01" db="EMBL/GenBank/DDBJ databases">
        <title>A chromosome-scale assembly of European eel, Anguilla anguilla.</title>
        <authorList>
            <person name="Henkel C."/>
            <person name="Jong-Raadsen S.A."/>
            <person name="Dufour S."/>
            <person name="Weltzien F.-A."/>
            <person name="Palstra A.P."/>
            <person name="Pelster B."/>
            <person name="Spaink H.P."/>
            <person name="Van Den Thillart G.E."/>
            <person name="Jansen H."/>
            <person name="Zahm M."/>
            <person name="Klopp C."/>
            <person name="Cedric C."/>
            <person name="Louis A."/>
            <person name="Berthelot C."/>
            <person name="Parey E."/>
            <person name="Roest Crollius H."/>
            <person name="Montfort J."/>
            <person name="Robinson-Rechavi M."/>
            <person name="Bucao C."/>
            <person name="Bouchez O."/>
            <person name="Gislard M."/>
            <person name="Lluch J."/>
            <person name="Milhes M."/>
            <person name="Lampietro C."/>
            <person name="Lopez Roques C."/>
            <person name="Donnadieu C."/>
            <person name="Braasch I."/>
            <person name="Desvignes T."/>
            <person name="Postlethwait J."/>
            <person name="Bobe J."/>
            <person name="Guiguen Y."/>
            <person name="Dirks R."/>
        </authorList>
    </citation>
    <scope>NUCLEOTIDE SEQUENCE</scope>
    <source>
        <strain evidence="2">Tag_6206</strain>
        <tissue evidence="2">Liver</tissue>
    </source>
</reference>
<gene>
    <name evidence="2" type="ORF">ANANG_G00113050</name>
</gene>
<comment type="caution">
    <text evidence="2">The sequence shown here is derived from an EMBL/GenBank/DDBJ whole genome shotgun (WGS) entry which is preliminary data.</text>
</comment>
<accession>A0A9D3MNM9</accession>
<feature type="domain" description="SET" evidence="1">
    <location>
        <begin position="38"/>
        <end position="121"/>
    </location>
</feature>
<dbReference type="EMBL" id="JAFIRN010000005">
    <property type="protein sequence ID" value="KAG5849638.1"/>
    <property type="molecule type" value="Genomic_DNA"/>
</dbReference>
<evidence type="ECO:0000259" key="1">
    <source>
        <dbReference type="Pfam" id="PF21549"/>
    </source>
</evidence>
<protein>
    <recommendedName>
        <fullName evidence="1">SET domain-containing protein</fullName>
    </recommendedName>
</protein>